<sequence length="389" mass="39519">MQAHLIHGGVHIHQQAAPPVQHPLPVPRQLPPVREQFVDREGDIRVLDGMRDRRPAHAAPLLVVSGFAGVGKTSLVSRWLHRNASSYPDGHLYADLGGSSGADSSGAEESGPLAPATVLEGFLFALGAPSVPSSVAGRVSLWRTLTSGLRLAVLLDNAFTAAQVRPLRLGTPTGLTVVTSRSDLTGLRVDGASVHRLGALPAESAVELLAIGAGGGRVARDPAAAREVVTLCGRLPLAVCLASAQLAARPHRSVSALAESLAQGQGSLDTLRVDGEAVMRTALDMSYGLLPPEAAALYRRMGLLPTDRYDTYLLAAVACAAGGSGPGAGADGAAPGAGGTEATAPEAGTTDGTPRDAVAADGTADASAAGGGGWGRGCAPRRWDRGGRT</sequence>
<keyword evidence="3" id="KW-1185">Reference proteome</keyword>
<dbReference type="KEGG" id="ska:CP970_20680"/>
<dbReference type="EMBL" id="CP023699">
    <property type="protein sequence ID" value="QEU93006.1"/>
    <property type="molecule type" value="Genomic_DNA"/>
</dbReference>
<evidence type="ECO:0000313" key="3">
    <source>
        <dbReference type="Proteomes" id="UP000325529"/>
    </source>
</evidence>
<evidence type="ECO:0000256" key="1">
    <source>
        <dbReference type="SAM" id="MobiDB-lite"/>
    </source>
</evidence>
<dbReference type="PRINTS" id="PR00364">
    <property type="entry name" value="DISEASERSIST"/>
</dbReference>
<gene>
    <name evidence="2" type="ORF">CP970_20680</name>
</gene>
<dbReference type="Gene3D" id="3.40.50.300">
    <property type="entry name" value="P-loop containing nucleotide triphosphate hydrolases"/>
    <property type="match status" value="1"/>
</dbReference>
<reference evidence="2 3" key="1">
    <citation type="submission" date="2017-09" db="EMBL/GenBank/DDBJ databases">
        <authorList>
            <person name="Lee N."/>
            <person name="Cho B.-K."/>
        </authorList>
    </citation>
    <scope>NUCLEOTIDE SEQUENCE [LARGE SCALE GENOMIC DNA]</scope>
    <source>
        <strain evidence="2 3">ATCC 12853</strain>
    </source>
</reference>
<name>A0A5J6GIQ5_STRKN</name>
<evidence type="ECO:0000313" key="2">
    <source>
        <dbReference type="EMBL" id="QEU93006.1"/>
    </source>
</evidence>
<accession>A0A5J6GIQ5</accession>
<dbReference type="SUPFAM" id="SSF52540">
    <property type="entry name" value="P-loop containing nucleoside triphosphate hydrolases"/>
    <property type="match status" value="1"/>
</dbReference>
<feature type="region of interest" description="Disordered" evidence="1">
    <location>
        <begin position="328"/>
        <end position="389"/>
    </location>
</feature>
<dbReference type="PANTHER" id="PTHR47691">
    <property type="entry name" value="REGULATOR-RELATED"/>
    <property type="match status" value="1"/>
</dbReference>
<evidence type="ECO:0008006" key="4">
    <source>
        <dbReference type="Google" id="ProtNLM"/>
    </source>
</evidence>
<dbReference type="Proteomes" id="UP000325529">
    <property type="component" value="Chromosome"/>
</dbReference>
<dbReference type="InterPro" id="IPR027417">
    <property type="entry name" value="P-loop_NTPase"/>
</dbReference>
<feature type="compositionally biased region" description="Low complexity" evidence="1">
    <location>
        <begin position="340"/>
        <end position="368"/>
    </location>
</feature>
<dbReference type="AlphaFoldDB" id="A0A5J6GIQ5"/>
<proteinExistence type="predicted"/>
<dbReference type="PANTHER" id="PTHR47691:SF3">
    <property type="entry name" value="HTH-TYPE TRANSCRIPTIONAL REGULATOR RV0890C-RELATED"/>
    <property type="match status" value="1"/>
</dbReference>
<protein>
    <recommendedName>
        <fullName evidence="4">NB-ARC domain-containing protein</fullName>
    </recommendedName>
</protein>
<feature type="compositionally biased region" description="Gly residues" evidence="1">
    <location>
        <begin position="328"/>
        <end position="339"/>
    </location>
</feature>
<organism evidence="2 3">
    <name type="scientific">Streptomyces kanamyceticus</name>
    <dbReference type="NCBI Taxonomy" id="1967"/>
    <lineage>
        <taxon>Bacteria</taxon>
        <taxon>Bacillati</taxon>
        <taxon>Actinomycetota</taxon>
        <taxon>Actinomycetes</taxon>
        <taxon>Kitasatosporales</taxon>
        <taxon>Streptomycetaceae</taxon>
        <taxon>Streptomyces</taxon>
    </lineage>
</organism>